<feature type="signal peptide" evidence="1">
    <location>
        <begin position="1"/>
        <end position="18"/>
    </location>
</feature>
<protein>
    <submittedName>
        <fullName evidence="2">Putative salivary gland secreted protein</fullName>
    </submittedName>
</protein>
<organism evidence="2">
    <name type="scientific">Ixodes ricinus</name>
    <name type="common">Common tick</name>
    <name type="synonym">Acarus ricinus</name>
    <dbReference type="NCBI Taxonomy" id="34613"/>
    <lineage>
        <taxon>Eukaryota</taxon>
        <taxon>Metazoa</taxon>
        <taxon>Ecdysozoa</taxon>
        <taxon>Arthropoda</taxon>
        <taxon>Chelicerata</taxon>
        <taxon>Arachnida</taxon>
        <taxon>Acari</taxon>
        <taxon>Parasitiformes</taxon>
        <taxon>Ixodida</taxon>
        <taxon>Ixodoidea</taxon>
        <taxon>Ixodidae</taxon>
        <taxon>Ixodinae</taxon>
        <taxon>Ixodes</taxon>
    </lineage>
</organism>
<proteinExistence type="evidence at transcript level"/>
<name>A0A131Y4R7_IXORI</name>
<evidence type="ECO:0000256" key="1">
    <source>
        <dbReference type="SAM" id="SignalP"/>
    </source>
</evidence>
<dbReference type="AlphaFoldDB" id="A0A131Y4R7"/>
<evidence type="ECO:0000313" key="2">
    <source>
        <dbReference type="EMBL" id="JAP74483.1"/>
    </source>
</evidence>
<dbReference type="EMBL" id="GEFM01001313">
    <property type="protein sequence ID" value="JAP74483.1"/>
    <property type="molecule type" value="mRNA"/>
</dbReference>
<feature type="chain" id="PRO_5007284247" evidence="1">
    <location>
        <begin position="19"/>
        <end position="140"/>
    </location>
</feature>
<accession>A0A131Y4R7</accession>
<sequence>MRLSTDLLLLSLSALAYAASVETLKETDKDAVIEEGDEYAWRKKVGRTLEKLGRWLQGKYSAVSEEEEKEFALLNAELKELAVGVAEELAQETVSFDEYDDEAAAYGWGKWRKKITGAAKKVAKAVILNKVASVVAGGLG</sequence>
<reference evidence="2" key="1">
    <citation type="submission" date="2016-02" db="EMBL/GenBank/DDBJ databases">
        <title>RNAseq analyses of the midgut from blood- or serum-fed Ixodes ricinus ticks.</title>
        <authorList>
            <person name="Perner J."/>
            <person name="Provaznik J."/>
            <person name="Schrenkova J."/>
            <person name="Urbanova V."/>
            <person name="Ribeiro J.M."/>
            <person name="Kopacek P."/>
        </authorList>
    </citation>
    <scope>NUCLEOTIDE SEQUENCE</scope>
    <source>
        <tissue evidence="2">Gut</tissue>
    </source>
</reference>
<keyword evidence="1" id="KW-0732">Signal</keyword>